<dbReference type="AlphaFoldDB" id="A0A4Q1D696"/>
<reference evidence="5 6" key="1">
    <citation type="submission" date="2019-01" db="EMBL/GenBank/DDBJ databases">
        <title>Filimonas sp. strain TTM-71.</title>
        <authorList>
            <person name="Chen W.-M."/>
        </authorList>
    </citation>
    <scope>NUCLEOTIDE SEQUENCE [LARGE SCALE GENOMIC DNA]</scope>
    <source>
        <strain evidence="5 6">TTM-71</strain>
    </source>
</reference>
<evidence type="ECO:0000313" key="6">
    <source>
        <dbReference type="Proteomes" id="UP000290545"/>
    </source>
</evidence>
<evidence type="ECO:0000256" key="1">
    <source>
        <dbReference type="ARBA" id="ARBA00023015"/>
    </source>
</evidence>
<dbReference type="PANTHER" id="PTHR44688:SF16">
    <property type="entry name" value="DNA-BINDING TRANSCRIPTIONAL ACTIVATOR DEVR_DOSR"/>
    <property type="match status" value="1"/>
</dbReference>
<evidence type="ECO:0000259" key="4">
    <source>
        <dbReference type="PROSITE" id="PS50043"/>
    </source>
</evidence>
<keyword evidence="6" id="KW-1185">Reference proteome</keyword>
<dbReference type="PROSITE" id="PS50043">
    <property type="entry name" value="HTH_LUXR_2"/>
    <property type="match status" value="1"/>
</dbReference>
<dbReference type="Gene3D" id="3.30.450.20">
    <property type="entry name" value="PAS domain"/>
    <property type="match status" value="1"/>
</dbReference>
<dbReference type="SMART" id="SM00421">
    <property type="entry name" value="HTH_LUXR"/>
    <property type="match status" value="1"/>
</dbReference>
<sequence length="262" mass="29546">MSCPRMPEKGDHTIPALLDQPFCDDASQLEALEECRRLAQSYVQVDGSVAVLSDFASDVSYMYAGGFGKSLHIEKPFTLLPSAFEDCIFHLLHPDDLLERHILELRYFAMQKELPVTERTKFSCHCRVRVSNGDGGYTYINHRIFYLKSHQNGSIWLSLCLYAPATDNSNRAGIDGKIMNQDTGEIIAVEQYSRYDRSLLTGREVQILSLVAKGLGSKQIAAKLHIALYTVYRHRQNIISKMQVTNATEAVRIAMTMGLLHE</sequence>
<evidence type="ECO:0000256" key="2">
    <source>
        <dbReference type="ARBA" id="ARBA00023125"/>
    </source>
</evidence>
<dbReference type="SUPFAM" id="SSF46894">
    <property type="entry name" value="C-terminal effector domain of the bipartite response regulators"/>
    <property type="match status" value="1"/>
</dbReference>
<dbReference type="PROSITE" id="PS00622">
    <property type="entry name" value="HTH_LUXR_1"/>
    <property type="match status" value="1"/>
</dbReference>
<evidence type="ECO:0000256" key="3">
    <source>
        <dbReference type="ARBA" id="ARBA00023163"/>
    </source>
</evidence>
<dbReference type="PRINTS" id="PR00038">
    <property type="entry name" value="HTHLUXR"/>
</dbReference>
<dbReference type="GO" id="GO:0003677">
    <property type="term" value="F:DNA binding"/>
    <property type="evidence" value="ECO:0007669"/>
    <property type="project" value="UniProtKB-KW"/>
</dbReference>
<protein>
    <submittedName>
        <fullName evidence="5">LuxR family transcriptional regulator</fullName>
    </submittedName>
</protein>
<keyword evidence="3" id="KW-0804">Transcription</keyword>
<keyword evidence="2" id="KW-0238">DNA-binding</keyword>
<dbReference type="Pfam" id="PF00196">
    <property type="entry name" value="GerE"/>
    <property type="match status" value="1"/>
</dbReference>
<keyword evidence="1" id="KW-0805">Transcription regulation</keyword>
<dbReference type="EMBL" id="SDHZ01000002">
    <property type="protein sequence ID" value="RXK83221.1"/>
    <property type="molecule type" value="Genomic_DNA"/>
</dbReference>
<dbReference type="Gene3D" id="1.10.10.10">
    <property type="entry name" value="Winged helix-like DNA-binding domain superfamily/Winged helix DNA-binding domain"/>
    <property type="match status" value="1"/>
</dbReference>
<dbReference type="InterPro" id="IPR016032">
    <property type="entry name" value="Sig_transdc_resp-reg_C-effctor"/>
</dbReference>
<dbReference type="GO" id="GO:0006355">
    <property type="term" value="P:regulation of DNA-templated transcription"/>
    <property type="evidence" value="ECO:0007669"/>
    <property type="project" value="InterPro"/>
</dbReference>
<proteinExistence type="predicted"/>
<organism evidence="5 6">
    <name type="scientific">Filimonas effusa</name>
    <dbReference type="NCBI Taxonomy" id="2508721"/>
    <lineage>
        <taxon>Bacteria</taxon>
        <taxon>Pseudomonadati</taxon>
        <taxon>Bacteroidota</taxon>
        <taxon>Chitinophagia</taxon>
        <taxon>Chitinophagales</taxon>
        <taxon>Chitinophagaceae</taxon>
        <taxon>Filimonas</taxon>
    </lineage>
</organism>
<dbReference type="InterPro" id="IPR000792">
    <property type="entry name" value="Tscrpt_reg_LuxR_C"/>
</dbReference>
<feature type="domain" description="HTH luxR-type" evidence="4">
    <location>
        <begin position="193"/>
        <end position="258"/>
    </location>
</feature>
<dbReference type="PANTHER" id="PTHR44688">
    <property type="entry name" value="DNA-BINDING TRANSCRIPTIONAL ACTIVATOR DEVR_DOSR"/>
    <property type="match status" value="1"/>
</dbReference>
<gene>
    <name evidence="5" type="ORF">ESB13_13980</name>
</gene>
<name>A0A4Q1D696_9BACT</name>
<comment type="caution">
    <text evidence="5">The sequence shown here is derived from an EMBL/GenBank/DDBJ whole genome shotgun (WGS) entry which is preliminary data.</text>
</comment>
<dbReference type="CDD" id="cd06170">
    <property type="entry name" value="LuxR_C_like"/>
    <property type="match status" value="1"/>
</dbReference>
<dbReference type="RefSeq" id="WP_129004276.1">
    <property type="nucleotide sequence ID" value="NZ_SDHZ01000002.1"/>
</dbReference>
<dbReference type="Proteomes" id="UP000290545">
    <property type="component" value="Unassembled WGS sequence"/>
</dbReference>
<dbReference type="OrthoDB" id="965844at2"/>
<dbReference type="InterPro" id="IPR036388">
    <property type="entry name" value="WH-like_DNA-bd_sf"/>
</dbReference>
<accession>A0A4Q1D696</accession>
<evidence type="ECO:0000313" key="5">
    <source>
        <dbReference type="EMBL" id="RXK83221.1"/>
    </source>
</evidence>